<evidence type="ECO:0000256" key="4">
    <source>
        <dbReference type="ARBA" id="ARBA00022989"/>
    </source>
</evidence>
<feature type="transmembrane region" description="Helical" evidence="7">
    <location>
        <begin position="262"/>
        <end position="287"/>
    </location>
</feature>
<protein>
    <submittedName>
        <fullName evidence="9">Putative ABC-type transport system involved in lysophospholipase L1 biosynthesis</fullName>
    </submittedName>
</protein>
<evidence type="ECO:0000256" key="6">
    <source>
        <dbReference type="SAM" id="MobiDB-lite"/>
    </source>
</evidence>
<comment type="subcellular location">
    <subcellularLocation>
        <location evidence="1">Cell membrane</location>
        <topology evidence="1">Multi-pass membrane protein</topology>
    </subcellularLocation>
</comment>
<proteinExistence type="predicted"/>
<feature type="transmembrane region" description="Helical" evidence="7">
    <location>
        <begin position="308"/>
        <end position="331"/>
    </location>
</feature>
<organism evidence="9 10">
    <name type="scientific">Rubellimicrobium thermophilum DSM 16684</name>
    <dbReference type="NCBI Taxonomy" id="1123069"/>
    <lineage>
        <taxon>Bacteria</taxon>
        <taxon>Pseudomonadati</taxon>
        <taxon>Pseudomonadota</taxon>
        <taxon>Alphaproteobacteria</taxon>
        <taxon>Rhodobacterales</taxon>
        <taxon>Roseobacteraceae</taxon>
        <taxon>Rubellimicrobium</taxon>
    </lineage>
</organism>
<feature type="compositionally biased region" description="Basic residues" evidence="6">
    <location>
        <begin position="860"/>
        <end position="869"/>
    </location>
</feature>
<feature type="region of interest" description="Disordered" evidence="6">
    <location>
        <begin position="829"/>
        <end position="869"/>
    </location>
</feature>
<dbReference type="EMBL" id="AOLV01000010">
    <property type="protein sequence ID" value="EPX86353.1"/>
    <property type="molecule type" value="Genomic_DNA"/>
</dbReference>
<dbReference type="STRING" id="1123069.ruthe_01168"/>
<feature type="transmembrane region" description="Helical" evidence="7">
    <location>
        <begin position="430"/>
        <end position="452"/>
    </location>
</feature>
<keyword evidence="10" id="KW-1185">Reference proteome</keyword>
<feature type="transmembrane region" description="Helical" evidence="7">
    <location>
        <begin position="404"/>
        <end position="424"/>
    </location>
</feature>
<feature type="domain" description="ABC3 transporter permease C-terminal" evidence="8">
    <location>
        <begin position="723"/>
        <end position="826"/>
    </location>
</feature>
<dbReference type="PATRIC" id="fig|1123069.3.peg.1139"/>
<feature type="transmembrane region" description="Helical" evidence="7">
    <location>
        <begin position="771"/>
        <end position="793"/>
    </location>
</feature>
<evidence type="ECO:0000259" key="8">
    <source>
        <dbReference type="Pfam" id="PF02687"/>
    </source>
</evidence>
<dbReference type="GO" id="GO:0005886">
    <property type="term" value="C:plasma membrane"/>
    <property type="evidence" value="ECO:0007669"/>
    <property type="project" value="UniProtKB-SubCell"/>
</dbReference>
<keyword evidence="4 7" id="KW-1133">Transmembrane helix</keyword>
<feature type="domain" description="ABC3 transporter permease C-terminal" evidence="8">
    <location>
        <begin position="269"/>
        <end position="383"/>
    </location>
</feature>
<reference evidence="9 10" key="1">
    <citation type="journal article" date="2013" name="Stand. Genomic Sci.">
        <title>Genome sequence of the reddish-pigmented Rubellimicrobium thermophilum type strain (DSM 16684(T)), a member of the Roseobacter clade.</title>
        <authorList>
            <person name="Fiebig A."/>
            <person name="Riedel T."/>
            <person name="Gronow S."/>
            <person name="Petersen J."/>
            <person name="Klenk H.P."/>
            <person name="Goker M."/>
        </authorList>
    </citation>
    <scope>NUCLEOTIDE SEQUENCE [LARGE SCALE GENOMIC DNA]</scope>
    <source>
        <strain evidence="9 10">DSM 16684</strain>
    </source>
</reference>
<evidence type="ECO:0000256" key="3">
    <source>
        <dbReference type="ARBA" id="ARBA00022692"/>
    </source>
</evidence>
<evidence type="ECO:0000256" key="1">
    <source>
        <dbReference type="ARBA" id="ARBA00004651"/>
    </source>
</evidence>
<dbReference type="InterPro" id="IPR038766">
    <property type="entry name" value="Membrane_comp_ABC_pdt"/>
</dbReference>
<keyword evidence="3 7" id="KW-0812">Transmembrane</keyword>
<feature type="transmembrane region" description="Helical" evidence="7">
    <location>
        <begin position="805"/>
        <end position="827"/>
    </location>
</feature>
<keyword evidence="5 7" id="KW-0472">Membrane</keyword>
<evidence type="ECO:0000313" key="10">
    <source>
        <dbReference type="Proteomes" id="UP000015346"/>
    </source>
</evidence>
<evidence type="ECO:0000256" key="7">
    <source>
        <dbReference type="SAM" id="Phobius"/>
    </source>
</evidence>
<name>S9R2Z6_9RHOB</name>
<feature type="region of interest" description="Disordered" evidence="6">
    <location>
        <begin position="577"/>
        <end position="597"/>
    </location>
</feature>
<evidence type="ECO:0000313" key="9">
    <source>
        <dbReference type="EMBL" id="EPX86353.1"/>
    </source>
</evidence>
<accession>S9R2Z6</accession>
<gene>
    <name evidence="9" type="ORF">ruthe_01168</name>
</gene>
<evidence type="ECO:0000256" key="2">
    <source>
        <dbReference type="ARBA" id="ARBA00022475"/>
    </source>
</evidence>
<dbReference type="HOGENOM" id="CLU_009475_3_1_5"/>
<dbReference type="AlphaFoldDB" id="S9R2Z6"/>
<evidence type="ECO:0000256" key="5">
    <source>
        <dbReference type="ARBA" id="ARBA00023136"/>
    </source>
</evidence>
<sequence>MSAALRLAARELRAGLRGGLRGFRIFLLCLIFGVAAIAAVGSVRAAIQTGLEREGARLLGGDAEAELTYRFASPEERDWMERIALRISEVVDFRSLLVADPEGRAERALTQVLAVDDLYPLIGTVELDPPMPLAAALAGDGEHPGLVAERALTDRLGLSPGDRVRIGSADFVLSAVLVRYPDNASAGFGLGPRSLLRRADLDGSGLLAEGTLFETLYRLDLPETANLDALAAEADALWRDRGMRWRDARSGAGGTGRAVERLGAFLVLVGLSGLAVGGVGVSAAVSARIRARTETIATLRTLGASRRVIFTSCFLEIGTLALLGVVLGLLLGSLVPLAASPWIAAALPLPAVFRLHPGPLAEAALYGMLAALLFTLWPLARATDIRAAALFREALAGGRRLPRWPYLFASAAILATLLAAAAWFSGAVGLTLWTAGGIAAALTLLALAAAIIRQAARRARMIARGRPALRLALGAVGARGGETGPVVLALGLGLSVLAAVGQIDGNLRRAITQELPAVAPSYFILDIQPDQIAPLRERLAANPAVSAVDAAPMLRGILTAVNGIPAEEATGGHWISRGDRGVTYSETPPEGSRITAGTWWPEGYDGPPLVSVSATEAEEAGLRLGDRLTVNILGRNIEAEIASFREVDFRSAGIGFVLVMNPAALAGAPHSWIATIHAEEEAEAAILRDLAETWPNLTAIRIRDAVAEAQRLVEGVAAAIRTAALASLATGFLVLIGAAAAGEQARAWEAAVLRTLGATPRLILRSFAMRAALMGAAAGLVALVAGSAGAWGVMRFVMDAEFRPIWSNALAIWGAGTLAALGAGAAFRAASPGHPPGPDPAGKGMKGQRTGRALQEARRRPGNPHKPARRAALSACDQLAVATPFLAGVSVWIIRGLPPGWTASSLTTTSRTEVRLGSSNMVSSRISSMIERRPRAPVFLSMARLAIALSASSVKVSLVSSISKRR</sequence>
<dbReference type="PANTHER" id="PTHR30287:SF1">
    <property type="entry name" value="INNER MEMBRANE PROTEIN"/>
    <property type="match status" value="1"/>
</dbReference>
<dbReference type="PANTHER" id="PTHR30287">
    <property type="entry name" value="MEMBRANE COMPONENT OF PREDICTED ABC SUPERFAMILY METABOLITE UPTAKE TRANSPORTER"/>
    <property type="match status" value="1"/>
</dbReference>
<comment type="caution">
    <text evidence="9">The sequence shown here is derived from an EMBL/GenBank/DDBJ whole genome shotgun (WGS) entry which is preliminary data.</text>
</comment>
<feature type="transmembrane region" description="Helical" evidence="7">
    <location>
        <begin position="363"/>
        <end position="383"/>
    </location>
</feature>
<dbReference type="Proteomes" id="UP000015346">
    <property type="component" value="Unassembled WGS sequence"/>
</dbReference>
<dbReference type="Pfam" id="PF02687">
    <property type="entry name" value="FtsX"/>
    <property type="match status" value="2"/>
</dbReference>
<dbReference type="InterPro" id="IPR003838">
    <property type="entry name" value="ABC3_permease_C"/>
</dbReference>
<keyword evidence="2" id="KW-1003">Cell membrane</keyword>